<accession>A0A9Q0S2B7</accession>
<evidence type="ECO:0000256" key="5">
    <source>
        <dbReference type="ARBA" id="ARBA00022989"/>
    </source>
</evidence>
<dbReference type="AlphaFoldDB" id="A0A9Q0S2B7"/>
<evidence type="ECO:0000256" key="7">
    <source>
        <dbReference type="ARBA" id="ARBA00023170"/>
    </source>
</evidence>
<sequence length="68" mass="7919">SYDIHEAAYFTDWYKYDVSNQRLISLIILRSQTPCGIVVPFFESSLQTFTTILRATGSYIALFRTFLE</sequence>
<dbReference type="InterPro" id="IPR004117">
    <property type="entry name" value="7tm6_olfct_rcpt"/>
</dbReference>
<evidence type="ECO:0000256" key="8">
    <source>
        <dbReference type="ARBA" id="ARBA00023224"/>
    </source>
</evidence>
<reference evidence="9" key="1">
    <citation type="submission" date="2022-07" db="EMBL/GenBank/DDBJ databases">
        <authorList>
            <person name="Trinca V."/>
            <person name="Uliana J.V.C."/>
            <person name="Torres T.T."/>
            <person name="Ward R.J."/>
            <person name="Monesi N."/>
        </authorList>
    </citation>
    <scope>NUCLEOTIDE SEQUENCE</scope>
    <source>
        <strain evidence="9">HSMRA1968</strain>
        <tissue evidence="9">Whole embryos</tissue>
    </source>
</reference>
<evidence type="ECO:0000256" key="2">
    <source>
        <dbReference type="ARBA" id="ARBA00022606"/>
    </source>
</evidence>
<dbReference type="GO" id="GO:0007165">
    <property type="term" value="P:signal transduction"/>
    <property type="evidence" value="ECO:0007669"/>
    <property type="project" value="UniProtKB-KW"/>
</dbReference>
<dbReference type="GO" id="GO:0016020">
    <property type="term" value="C:membrane"/>
    <property type="evidence" value="ECO:0007669"/>
    <property type="project" value="UniProtKB-SubCell"/>
</dbReference>
<evidence type="ECO:0000256" key="4">
    <source>
        <dbReference type="ARBA" id="ARBA00022725"/>
    </source>
</evidence>
<proteinExistence type="predicted"/>
<keyword evidence="2" id="KW-0716">Sensory transduction</keyword>
<keyword evidence="10" id="KW-1185">Reference proteome</keyword>
<comment type="caution">
    <text evidence="9">The sequence shown here is derived from an EMBL/GenBank/DDBJ whole genome shotgun (WGS) entry which is preliminary data.</text>
</comment>
<protein>
    <submittedName>
        <fullName evidence="9">Odorant receptor 45b</fullName>
    </submittedName>
</protein>
<keyword evidence="4" id="KW-0552">Olfaction</keyword>
<evidence type="ECO:0000313" key="10">
    <source>
        <dbReference type="Proteomes" id="UP001151699"/>
    </source>
</evidence>
<keyword evidence="6" id="KW-0472">Membrane</keyword>
<dbReference type="OrthoDB" id="8185860at2759"/>
<dbReference type="GO" id="GO:0004984">
    <property type="term" value="F:olfactory receptor activity"/>
    <property type="evidence" value="ECO:0007669"/>
    <property type="project" value="InterPro"/>
</dbReference>
<dbReference type="GO" id="GO:0005549">
    <property type="term" value="F:odorant binding"/>
    <property type="evidence" value="ECO:0007669"/>
    <property type="project" value="InterPro"/>
</dbReference>
<keyword evidence="3" id="KW-0812">Transmembrane</keyword>
<keyword evidence="5" id="KW-1133">Transmembrane helix</keyword>
<dbReference type="EMBL" id="WJQU01000002">
    <property type="protein sequence ID" value="KAJ6641413.1"/>
    <property type="molecule type" value="Genomic_DNA"/>
</dbReference>
<evidence type="ECO:0000256" key="6">
    <source>
        <dbReference type="ARBA" id="ARBA00023136"/>
    </source>
</evidence>
<keyword evidence="8" id="KW-0807">Transducer</keyword>
<keyword evidence="7 9" id="KW-0675">Receptor</keyword>
<evidence type="ECO:0000256" key="3">
    <source>
        <dbReference type="ARBA" id="ARBA00022692"/>
    </source>
</evidence>
<evidence type="ECO:0000256" key="1">
    <source>
        <dbReference type="ARBA" id="ARBA00004141"/>
    </source>
</evidence>
<comment type="subcellular location">
    <subcellularLocation>
        <location evidence="1">Membrane</location>
        <topology evidence="1">Multi-pass membrane protein</topology>
    </subcellularLocation>
</comment>
<evidence type="ECO:0000313" key="9">
    <source>
        <dbReference type="EMBL" id="KAJ6641413.1"/>
    </source>
</evidence>
<feature type="non-terminal residue" evidence="9">
    <location>
        <position position="1"/>
    </location>
</feature>
<dbReference type="Pfam" id="PF02949">
    <property type="entry name" value="7tm_6"/>
    <property type="match status" value="1"/>
</dbReference>
<name>A0A9Q0S2B7_9DIPT</name>
<gene>
    <name evidence="9" type="primary">Or45b_1</name>
    <name evidence="9" type="ORF">Bhyg_06352</name>
</gene>
<dbReference type="Proteomes" id="UP001151699">
    <property type="component" value="Chromosome B"/>
</dbReference>
<organism evidence="9 10">
    <name type="scientific">Pseudolycoriella hygida</name>
    <dbReference type="NCBI Taxonomy" id="35572"/>
    <lineage>
        <taxon>Eukaryota</taxon>
        <taxon>Metazoa</taxon>
        <taxon>Ecdysozoa</taxon>
        <taxon>Arthropoda</taxon>
        <taxon>Hexapoda</taxon>
        <taxon>Insecta</taxon>
        <taxon>Pterygota</taxon>
        <taxon>Neoptera</taxon>
        <taxon>Endopterygota</taxon>
        <taxon>Diptera</taxon>
        <taxon>Nematocera</taxon>
        <taxon>Sciaroidea</taxon>
        <taxon>Sciaridae</taxon>
        <taxon>Pseudolycoriella</taxon>
    </lineage>
</organism>